<keyword evidence="4" id="KW-1185">Reference proteome</keyword>
<dbReference type="PANTHER" id="PTHR38630:SF1">
    <property type="entry name" value="DEK_C DOMAIN-CONTAINING PROTEIN-RELATED"/>
    <property type="match status" value="1"/>
</dbReference>
<protein>
    <submittedName>
        <fullName evidence="5">NPH3 domain-containing protein</fullName>
    </submittedName>
</protein>
<feature type="domain" description="DUF7774" evidence="2">
    <location>
        <begin position="1"/>
        <end position="47"/>
    </location>
</feature>
<dbReference type="InterPro" id="IPR056676">
    <property type="entry name" value="DUF7774"/>
</dbReference>
<reference evidence="3 4" key="2">
    <citation type="submission" date="2018-11" db="EMBL/GenBank/DDBJ databases">
        <authorList>
            <consortium name="Pathogen Informatics"/>
        </authorList>
    </citation>
    <scope>NUCLEOTIDE SEQUENCE [LARGE SCALE GENOMIC DNA]</scope>
    <source>
        <strain evidence="3 4">Costa Rica</strain>
    </source>
</reference>
<dbReference type="Proteomes" id="UP000267027">
    <property type="component" value="Unassembled WGS sequence"/>
</dbReference>
<reference evidence="5" key="1">
    <citation type="submission" date="2017-02" db="UniProtKB">
        <authorList>
            <consortium name="WormBaseParasite"/>
        </authorList>
    </citation>
    <scope>IDENTIFICATION</scope>
</reference>
<evidence type="ECO:0000256" key="1">
    <source>
        <dbReference type="SAM" id="MobiDB-lite"/>
    </source>
</evidence>
<evidence type="ECO:0000313" key="3">
    <source>
        <dbReference type="EMBL" id="VDM64883.1"/>
    </source>
</evidence>
<evidence type="ECO:0000259" key="2">
    <source>
        <dbReference type="Pfam" id="PF24983"/>
    </source>
</evidence>
<dbReference type="PANTHER" id="PTHR38630">
    <property type="entry name" value="PROTEIN CBG12780"/>
    <property type="match status" value="1"/>
</dbReference>
<evidence type="ECO:0000313" key="4">
    <source>
        <dbReference type="Proteomes" id="UP000267027"/>
    </source>
</evidence>
<organism evidence="5">
    <name type="scientific">Angiostrongylus costaricensis</name>
    <name type="common">Nematode worm</name>
    <dbReference type="NCBI Taxonomy" id="334426"/>
    <lineage>
        <taxon>Eukaryota</taxon>
        <taxon>Metazoa</taxon>
        <taxon>Ecdysozoa</taxon>
        <taxon>Nematoda</taxon>
        <taxon>Chromadorea</taxon>
        <taxon>Rhabditida</taxon>
        <taxon>Rhabditina</taxon>
        <taxon>Rhabditomorpha</taxon>
        <taxon>Strongyloidea</taxon>
        <taxon>Metastrongylidae</taxon>
        <taxon>Angiostrongylus</taxon>
    </lineage>
</organism>
<dbReference type="EMBL" id="UYYA01005777">
    <property type="protein sequence ID" value="VDM64883.1"/>
    <property type="molecule type" value="Genomic_DNA"/>
</dbReference>
<dbReference type="WBParaSite" id="ACOC_0001329701-mRNA-1">
    <property type="protein sequence ID" value="ACOC_0001329701-mRNA-1"/>
    <property type="gene ID" value="ACOC_0001329701"/>
</dbReference>
<feature type="region of interest" description="Disordered" evidence="1">
    <location>
        <begin position="73"/>
        <end position="96"/>
    </location>
</feature>
<name>A0A0R3Q2J9_ANGCS</name>
<accession>A0A0R3Q2J9</accession>
<dbReference type="Pfam" id="PF24983">
    <property type="entry name" value="DUF7774"/>
    <property type="match status" value="1"/>
</dbReference>
<dbReference type="OrthoDB" id="5876090at2759"/>
<sequence>MIIDKALSYAIDVLLMRPDKFDDFVDNELRIFLLDTQKAKRILLDVMLLHPEYVPRTWGGDVLTKGQSEARLEAMGKRQPTQVSDSKTNVEKVGIP</sequence>
<proteinExistence type="predicted"/>
<evidence type="ECO:0000313" key="5">
    <source>
        <dbReference type="WBParaSite" id="ACOC_0001329701-mRNA-1"/>
    </source>
</evidence>
<gene>
    <name evidence="3" type="ORF">ACOC_LOCUS13298</name>
</gene>
<dbReference type="AlphaFoldDB" id="A0A0R3Q2J9"/>